<dbReference type="InterPro" id="IPR011008">
    <property type="entry name" value="Dimeric_a/b-barrel"/>
</dbReference>
<protein>
    <submittedName>
        <fullName evidence="2">Antibiotic biosynthesis monooxygenase</fullName>
    </submittedName>
</protein>
<organism evidence="2 3">
    <name type="scientific">Lentiprolixibacter aurantiacus</name>
    <dbReference type="NCBI Taxonomy" id="2993939"/>
    <lineage>
        <taxon>Bacteria</taxon>
        <taxon>Pseudomonadati</taxon>
        <taxon>Bacteroidota</taxon>
        <taxon>Flavobacteriia</taxon>
        <taxon>Flavobacteriales</taxon>
        <taxon>Flavobacteriaceae</taxon>
        <taxon>Lentiprolixibacter</taxon>
    </lineage>
</organism>
<dbReference type="PANTHER" id="PTHR37811:SF2">
    <property type="entry name" value="ABM DOMAIN-CONTAINING PROTEIN"/>
    <property type="match status" value="1"/>
</dbReference>
<dbReference type="InterPro" id="IPR052936">
    <property type="entry name" value="Jasmonate_Hydroxylase-like"/>
</dbReference>
<name>A0AAE3SMJ3_9FLAO</name>
<dbReference type="Gene3D" id="3.30.70.100">
    <property type="match status" value="1"/>
</dbReference>
<dbReference type="Pfam" id="PF03992">
    <property type="entry name" value="ABM"/>
    <property type="match status" value="1"/>
</dbReference>
<proteinExistence type="predicted"/>
<evidence type="ECO:0000313" key="3">
    <source>
        <dbReference type="Proteomes" id="UP001207116"/>
    </source>
</evidence>
<dbReference type="AlphaFoldDB" id="A0AAE3SMJ3"/>
<dbReference type="InterPro" id="IPR007138">
    <property type="entry name" value="ABM_dom"/>
</dbReference>
<sequence>MKAHKPYYAVIFSNALCASTEGYRDMAGKMEELAKNQPGYLGFETAREETGISISYWDSLEAIAAWKANVEHEVAQAMGIKEWYQWYKVRICQVLREYNFNRE</sequence>
<feature type="domain" description="ABM" evidence="1">
    <location>
        <begin position="19"/>
        <end position="77"/>
    </location>
</feature>
<dbReference type="EMBL" id="JAPFQP010000001">
    <property type="protein sequence ID" value="MCX2718351.1"/>
    <property type="molecule type" value="Genomic_DNA"/>
</dbReference>
<reference evidence="2" key="1">
    <citation type="submission" date="2022-11" db="EMBL/GenBank/DDBJ databases">
        <title>The characterization of three novel Bacteroidetes species and genomic analysis of their roles in tidal elemental geochemical cycles.</title>
        <authorList>
            <person name="Ma K.-J."/>
        </authorList>
    </citation>
    <scope>NUCLEOTIDE SEQUENCE</scope>
    <source>
        <strain evidence="2">M415</strain>
    </source>
</reference>
<evidence type="ECO:0000259" key="1">
    <source>
        <dbReference type="Pfam" id="PF03992"/>
    </source>
</evidence>
<keyword evidence="2" id="KW-0560">Oxidoreductase</keyword>
<keyword evidence="3" id="KW-1185">Reference proteome</keyword>
<dbReference type="SUPFAM" id="SSF54909">
    <property type="entry name" value="Dimeric alpha+beta barrel"/>
    <property type="match status" value="1"/>
</dbReference>
<evidence type="ECO:0000313" key="2">
    <source>
        <dbReference type="EMBL" id="MCX2718351.1"/>
    </source>
</evidence>
<dbReference type="RefSeq" id="WP_266010362.1">
    <property type="nucleotide sequence ID" value="NZ_JAPFQP010000001.1"/>
</dbReference>
<dbReference type="PANTHER" id="PTHR37811">
    <property type="entry name" value="BLL5343 PROTEIN"/>
    <property type="match status" value="1"/>
</dbReference>
<gene>
    <name evidence="2" type="ORF">OO016_01935</name>
</gene>
<dbReference type="GO" id="GO:0004497">
    <property type="term" value="F:monooxygenase activity"/>
    <property type="evidence" value="ECO:0007669"/>
    <property type="project" value="UniProtKB-KW"/>
</dbReference>
<dbReference type="Proteomes" id="UP001207116">
    <property type="component" value="Unassembled WGS sequence"/>
</dbReference>
<comment type="caution">
    <text evidence="2">The sequence shown here is derived from an EMBL/GenBank/DDBJ whole genome shotgun (WGS) entry which is preliminary data.</text>
</comment>
<accession>A0AAE3SMJ3</accession>
<keyword evidence="2" id="KW-0503">Monooxygenase</keyword>